<organism evidence="1 2">
    <name type="scientific">Flammeovirga aprica JL-4</name>
    <dbReference type="NCBI Taxonomy" id="694437"/>
    <lineage>
        <taxon>Bacteria</taxon>
        <taxon>Pseudomonadati</taxon>
        <taxon>Bacteroidota</taxon>
        <taxon>Cytophagia</taxon>
        <taxon>Cytophagales</taxon>
        <taxon>Flammeovirgaceae</taxon>
        <taxon>Flammeovirga</taxon>
    </lineage>
</organism>
<dbReference type="Proteomes" id="UP000576082">
    <property type="component" value="Unassembled WGS sequence"/>
</dbReference>
<protein>
    <submittedName>
        <fullName evidence="1">Uncharacterized protein</fullName>
    </submittedName>
</protein>
<evidence type="ECO:0000313" key="2">
    <source>
        <dbReference type="Proteomes" id="UP000576082"/>
    </source>
</evidence>
<evidence type="ECO:0000313" key="1">
    <source>
        <dbReference type="EMBL" id="NME69007.1"/>
    </source>
</evidence>
<sequence>MDLTEEKIKEYKEQYGQIALIETVDRKSALIWLPTENFKVLQQVLSMMNVSDYAMTETILNNCWIEGDETIKQDKYFAGLAYQLKELLDLFDPTFEKKGNVFEIQVNKVGYTCKVNPIHRSDEESAKRNNPQRKPFEEQMFLLEKNWADPVKKLDELKKDPKLYMSILTVVSELREEAKSAVKKL</sequence>
<dbReference type="RefSeq" id="WP_169657294.1">
    <property type="nucleotide sequence ID" value="NZ_JABANE010000033.1"/>
</dbReference>
<proteinExistence type="predicted"/>
<keyword evidence="2" id="KW-1185">Reference proteome</keyword>
<reference evidence="1 2" key="1">
    <citation type="submission" date="2020-04" db="EMBL/GenBank/DDBJ databases">
        <title>Flammeovirga sp. SR4, a novel species isolated from seawater.</title>
        <authorList>
            <person name="Wang X."/>
        </authorList>
    </citation>
    <scope>NUCLEOTIDE SEQUENCE [LARGE SCALE GENOMIC DNA]</scope>
    <source>
        <strain evidence="1 2">ATCC 23126</strain>
    </source>
</reference>
<accession>A0A7X9RUL9</accession>
<comment type="caution">
    <text evidence="1">The sequence shown here is derived from an EMBL/GenBank/DDBJ whole genome shotgun (WGS) entry which is preliminary data.</text>
</comment>
<dbReference type="AlphaFoldDB" id="A0A7X9RUL9"/>
<name>A0A7X9RUL9_9BACT</name>
<gene>
    <name evidence="1" type="ORF">HHU12_13620</name>
</gene>
<dbReference type="EMBL" id="JABANE010000033">
    <property type="protein sequence ID" value="NME69007.1"/>
    <property type="molecule type" value="Genomic_DNA"/>
</dbReference>